<feature type="binding site" description="covalent" evidence="6">
    <location>
        <position position="63"/>
    </location>
    <ligand>
        <name>heme c</name>
        <dbReference type="ChEBI" id="CHEBI:61717"/>
    </ligand>
</feature>
<feature type="binding site" description="covalent" evidence="6">
    <location>
        <position position="14"/>
    </location>
    <ligand>
        <name>heme c</name>
        <dbReference type="ChEBI" id="CHEBI:61717"/>
    </ligand>
</feature>
<dbReference type="Gene3D" id="1.10.760.10">
    <property type="entry name" value="Cytochrome c-like domain"/>
    <property type="match status" value="1"/>
</dbReference>
<keyword evidence="5 6" id="KW-0408">Iron</keyword>
<evidence type="ECO:0000256" key="3">
    <source>
        <dbReference type="ARBA" id="ARBA00022723"/>
    </source>
</evidence>
<proteinExistence type="predicted"/>
<keyword evidence="2 6" id="KW-0349">Heme</keyword>
<dbReference type="InterPro" id="IPR036909">
    <property type="entry name" value="Cyt_c-like_dom_sf"/>
</dbReference>
<evidence type="ECO:0000256" key="2">
    <source>
        <dbReference type="ARBA" id="ARBA00022617"/>
    </source>
</evidence>
<dbReference type="AlphaFoldDB" id="A0A9D7DZ74"/>
<dbReference type="PRINTS" id="PR00606">
    <property type="entry name" value="CYTCHROMECID"/>
</dbReference>
<dbReference type="InterPro" id="IPR009056">
    <property type="entry name" value="Cyt_c-like_dom"/>
</dbReference>
<dbReference type="EMBL" id="JADJEV010000003">
    <property type="protein sequence ID" value="MBK6973516.1"/>
    <property type="molecule type" value="Genomic_DNA"/>
</dbReference>
<keyword evidence="1" id="KW-0813">Transport</keyword>
<dbReference type="Pfam" id="PF00034">
    <property type="entry name" value="Cytochrom_C"/>
    <property type="match status" value="1"/>
</dbReference>
<evidence type="ECO:0000313" key="9">
    <source>
        <dbReference type="Proteomes" id="UP000807785"/>
    </source>
</evidence>
<dbReference type="SUPFAM" id="SSF46626">
    <property type="entry name" value="Cytochrome c"/>
    <property type="match status" value="1"/>
</dbReference>
<accession>A0A9D7DZ74</accession>
<evidence type="ECO:0000313" key="8">
    <source>
        <dbReference type="EMBL" id="MBK6973516.1"/>
    </source>
</evidence>
<dbReference type="InterPro" id="IPR002324">
    <property type="entry name" value="Cyt_c_ID"/>
</dbReference>
<gene>
    <name evidence="8" type="ORF">IPH26_11445</name>
</gene>
<dbReference type="GO" id="GO:0005506">
    <property type="term" value="F:iron ion binding"/>
    <property type="evidence" value="ECO:0007669"/>
    <property type="project" value="InterPro"/>
</dbReference>
<feature type="domain" description="Cytochrome c" evidence="7">
    <location>
        <begin position="1"/>
        <end position="88"/>
    </location>
</feature>
<name>A0A9D7DZ74_9PROT</name>
<dbReference type="PROSITE" id="PS51007">
    <property type="entry name" value="CYTC"/>
    <property type="match status" value="1"/>
</dbReference>
<sequence length="88" mass="9488">MAAASPELAQEKQCGVCHTADKEMVGPSYRAIADRYGGQPQAFDMLIAKVKSGGMGHWGEAIMAPTSARVPVSDDEAARLVKWILEQR</sequence>
<organism evidence="8 9">
    <name type="scientific">Candidatus Methylophosphatis roskildensis</name>
    <dbReference type="NCBI Taxonomy" id="2899263"/>
    <lineage>
        <taxon>Bacteria</taxon>
        <taxon>Pseudomonadati</taxon>
        <taxon>Pseudomonadota</taxon>
        <taxon>Betaproteobacteria</taxon>
        <taxon>Nitrosomonadales</taxon>
        <taxon>Sterolibacteriaceae</taxon>
        <taxon>Candidatus Methylophosphatis</taxon>
    </lineage>
</organism>
<feature type="binding site" description="covalent" evidence="6">
    <location>
        <position position="18"/>
    </location>
    <ligand>
        <name>heme c</name>
        <dbReference type="ChEBI" id="CHEBI:61717"/>
    </ligand>
</feature>
<evidence type="ECO:0000256" key="4">
    <source>
        <dbReference type="ARBA" id="ARBA00022982"/>
    </source>
</evidence>
<dbReference type="GO" id="GO:0009055">
    <property type="term" value="F:electron transfer activity"/>
    <property type="evidence" value="ECO:0007669"/>
    <property type="project" value="InterPro"/>
</dbReference>
<evidence type="ECO:0000256" key="6">
    <source>
        <dbReference type="PIRSR" id="PIRSR602324-1"/>
    </source>
</evidence>
<evidence type="ECO:0000256" key="1">
    <source>
        <dbReference type="ARBA" id="ARBA00022448"/>
    </source>
</evidence>
<comment type="caution">
    <text evidence="8">The sequence shown here is derived from an EMBL/GenBank/DDBJ whole genome shotgun (WGS) entry which is preliminary data.</text>
</comment>
<dbReference type="Proteomes" id="UP000807785">
    <property type="component" value="Unassembled WGS sequence"/>
</dbReference>
<dbReference type="GO" id="GO:0020037">
    <property type="term" value="F:heme binding"/>
    <property type="evidence" value="ECO:0007669"/>
    <property type="project" value="InterPro"/>
</dbReference>
<keyword evidence="3 6" id="KW-0479">Metal-binding</keyword>
<evidence type="ECO:0000259" key="7">
    <source>
        <dbReference type="PROSITE" id="PS51007"/>
    </source>
</evidence>
<keyword evidence="4" id="KW-0249">Electron transport</keyword>
<evidence type="ECO:0000256" key="5">
    <source>
        <dbReference type="ARBA" id="ARBA00023004"/>
    </source>
</evidence>
<protein>
    <submittedName>
        <fullName evidence="8">C-type cytochrome</fullName>
    </submittedName>
</protein>
<reference evidence="8" key="1">
    <citation type="submission" date="2020-10" db="EMBL/GenBank/DDBJ databases">
        <title>Connecting structure to function with the recovery of over 1000 high-quality activated sludge metagenome-assembled genomes encoding full-length rRNA genes using long-read sequencing.</title>
        <authorList>
            <person name="Singleton C.M."/>
            <person name="Petriglieri F."/>
            <person name="Kristensen J.M."/>
            <person name="Kirkegaard R.H."/>
            <person name="Michaelsen T.Y."/>
            <person name="Andersen M.H."/>
            <person name="Karst S.M."/>
            <person name="Dueholm M.S."/>
            <person name="Nielsen P.H."/>
            <person name="Albertsen M."/>
        </authorList>
    </citation>
    <scope>NUCLEOTIDE SEQUENCE</scope>
    <source>
        <strain evidence="8">Bjer_18-Q3-R1-45_BAT3C.347</strain>
    </source>
</reference>
<comment type="PTM">
    <text evidence="6">Binds 1 heme c group covalently per subunit.</text>
</comment>